<dbReference type="FunFam" id="3.40.50.11720:FF:000001">
    <property type="entry name" value="3-deoxy-D-manno-octulosonic acid transferase"/>
    <property type="match status" value="1"/>
</dbReference>
<reference evidence="14 15" key="1">
    <citation type="submission" date="2017-04" db="EMBL/GenBank/DDBJ databases">
        <authorList>
            <person name="Afonso C.L."/>
            <person name="Miller P.J."/>
            <person name="Scott M.A."/>
            <person name="Spackman E."/>
            <person name="Goraichik I."/>
            <person name="Dimitrov K.M."/>
            <person name="Suarez D.L."/>
            <person name="Swayne D.E."/>
        </authorList>
    </citation>
    <scope>NUCLEOTIDE SEQUENCE [LARGE SCALE GENOMIC DNA]</scope>
    <source>
        <strain evidence="14 15">DSM 23236</strain>
    </source>
</reference>
<evidence type="ECO:0000256" key="3">
    <source>
        <dbReference type="ARBA" id="ARBA00012621"/>
    </source>
</evidence>
<organism evidence="14 15">
    <name type="scientific">Andreprevotia lacus DSM 23236</name>
    <dbReference type="NCBI Taxonomy" id="1121001"/>
    <lineage>
        <taxon>Bacteria</taxon>
        <taxon>Pseudomonadati</taxon>
        <taxon>Pseudomonadota</taxon>
        <taxon>Betaproteobacteria</taxon>
        <taxon>Neisseriales</taxon>
        <taxon>Chitinibacteraceae</taxon>
        <taxon>Andreprevotia</taxon>
    </lineage>
</organism>
<evidence type="ECO:0000256" key="5">
    <source>
        <dbReference type="ARBA" id="ARBA00022519"/>
    </source>
</evidence>
<evidence type="ECO:0000256" key="1">
    <source>
        <dbReference type="ARBA" id="ARBA00004196"/>
    </source>
</evidence>
<dbReference type="InterPro" id="IPR038107">
    <property type="entry name" value="Glycos_transf_N_sf"/>
</dbReference>
<feature type="domain" description="Glycosyl transferase family 1" evidence="12">
    <location>
        <begin position="297"/>
        <end position="398"/>
    </location>
</feature>
<feature type="domain" description="3-deoxy-D-manno-octulosonic-acid transferase N-terminal" evidence="13">
    <location>
        <begin position="33"/>
        <end position="210"/>
    </location>
</feature>
<comment type="catalytic activity">
    <reaction evidence="8 11">
        <text>lipid IVA (E. coli) + CMP-3-deoxy-beta-D-manno-octulosonate = alpha-Kdo-(2-&gt;6)-lipid IVA (E. coli) + CMP + H(+)</text>
        <dbReference type="Rhea" id="RHEA:28066"/>
        <dbReference type="ChEBI" id="CHEBI:15378"/>
        <dbReference type="ChEBI" id="CHEBI:58603"/>
        <dbReference type="ChEBI" id="CHEBI:60364"/>
        <dbReference type="ChEBI" id="CHEBI:60377"/>
        <dbReference type="ChEBI" id="CHEBI:85987"/>
        <dbReference type="EC" id="2.4.99.12"/>
    </reaction>
</comment>
<evidence type="ECO:0000259" key="13">
    <source>
        <dbReference type="Pfam" id="PF04413"/>
    </source>
</evidence>
<evidence type="ECO:0000256" key="7">
    <source>
        <dbReference type="ARBA" id="ARBA00031445"/>
    </source>
</evidence>
<name>A0A1W1XSU7_9NEIS</name>
<evidence type="ECO:0000256" key="6">
    <source>
        <dbReference type="ARBA" id="ARBA00022679"/>
    </source>
</evidence>
<dbReference type="Proteomes" id="UP000192761">
    <property type="component" value="Unassembled WGS sequence"/>
</dbReference>
<feature type="active site" description="Proton acceptor" evidence="9">
    <location>
        <position position="62"/>
    </location>
</feature>
<comment type="subcellular location">
    <subcellularLocation>
        <location evidence="1">Cell envelope</location>
    </subcellularLocation>
    <subcellularLocation>
        <location evidence="11">Cell membrane</location>
    </subcellularLocation>
</comment>
<dbReference type="OrthoDB" id="9789797at2"/>
<dbReference type="Pfam" id="PF00534">
    <property type="entry name" value="Glycos_transf_1"/>
    <property type="match status" value="1"/>
</dbReference>
<dbReference type="InterPro" id="IPR001296">
    <property type="entry name" value="Glyco_trans_1"/>
</dbReference>
<dbReference type="PANTHER" id="PTHR42755">
    <property type="entry name" value="3-DEOXY-MANNO-OCTULOSONATE CYTIDYLYLTRANSFERASE"/>
    <property type="match status" value="1"/>
</dbReference>
<comment type="pathway">
    <text evidence="2 11">Bacterial outer membrane biogenesis; LPS core biosynthesis.</text>
</comment>
<evidence type="ECO:0000259" key="12">
    <source>
        <dbReference type="Pfam" id="PF00534"/>
    </source>
</evidence>
<dbReference type="InterPro" id="IPR039901">
    <property type="entry name" value="Kdotransferase"/>
</dbReference>
<comment type="function">
    <text evidence="11">Involved in lipopolysaccharide (LPS) biosynthesis. Catalyzes the transfer of 3-deoxy-D-manno-octulosonate (Kdo) residue(s) from CMP-Kdo to lipid IV(A), the tetraacyldisaccharide-1,4'-bisphosphate precursor of lipid A.</text>
</comment>
<accession>A0A1W1XSU7</accession>
<dbReference type="SUPFAM" id="SSF53756">
    <property type="entry name" value="UDP-Glycosyltransferase/glycogen phosphorylase"/>
    <property type="match status" value="1"/>
</dbReference>
<dbReference type="Gene3D" id="3.40.50.11720">
    <property type="entry name" value="3-Deoxy-D-manno-octulosonic-acid transferase, N-terminal domain"/>
    <property type="match status" value="1"/>
</dbReference>
<dbReference type="GO" id="GO:0043842">
    <property type="term" value="F:Kdo transferase activity"/>
    <property type="evidence" value="ECO:0007669"/>
    <property type="project" value="UniProtKB-EC"/>
</dbReference>
<keyword evidence="15" id="KW-1185">Reference proteome</keyword>
<evidence type="ECO:0000256" key="2">
    <source>
        <dbReference type="ARBA" id="ARBA00004713"/>
    </source>
</evidence>
<dbReference type="GO" id="GO:0030313">
    <property type="term" value="C:cell envelope"/>
    <property type="evidence" value="ECO:0007669"/>
    <property type="project" value="UniProtKB-SubCell"/>
</dbReference>
<dbReference type="EMBL" id="FWXD01000014">
    <property type="protein sequence ID" value="SMC26608.1"/>
    <property type="molecule type" value="Genomic_DNA"/>
</dbReference>
<sequence length="420" mass="46221">MIRWLYSLCLYLITPVIMGYLLKRARKQPEYRQHWRERWAIYDRSPRNGAQPLWLHAVSVGEMRAALPLVKALRERYPDHPLLLTCMTPTGRATATELYGDIAEIVYLPYDYPCAMRRFLRRYRPVLGLLLETELWPNLLTACRKHGVPLWLVNARLSEKSARGYARIRWLAGPAFARLSGVLAQADADAGRLRALGATNVHVTGNLKYDNQPEPDMVARGKRWHGLFGQRPVLLLASSRDGEEVLLGDALRRAGLPANALWIVVPRHPQRFDEAAQQLQANGWRVHRRSQWDEGALPADVQVLLGDSMGEMLAWHAAADVAIIGGSLLPFGSQSLIEACAVGTPVLLGPSTYNFAQAAAEALACGAAQQGDNADAVAALAIPLLSDPAGRERMGAAGMTFTSAHRGATARMLAHLGQAL</sequence>
<dbReference type="Gene3D" id="3.40.50.2000">
    <property type="entry name" value="Glycogen Phosphorylase B"/>
    <property type="match status" value="1"/>
</dbReference>
<dbReference type="UniPathway" id="UPA00958"/>
<dbReference type="InterPro" id="IPR007507">
    <property type="entry name" value="Glycos_transf_N"/>
</dbReference>
<evidence type="ECO:0000256" key="4">
    <source>
        <dbReference type="ARBA" id="ARBA00019077"/>
    </source>
</evidence>
<proteinExistence type="inferred from homology"/>
<dbReference type="NCBIfam" id="NF004386">
    <property type="entry name" value="PRK05749.1-2"/>
    <property type="match status" value="1"/>
</dbReference>
<keyword evidence="11" id="KW-1003">Cell membrane</keyword>
<comment type="similarity">
    <text evidence="11">Belongs to the glycosyltransferase group 1 family.</text>
</comment>
<dbReference type="GO" id="GO:0009245">
    <property type="term" value="P:lipid A biosynthetic process"/>
    <property type="evidence" value="ECO:0007669"/>
    <property type="project" value="TreeGrafter"/>
</dbReference>
<keyword evidence="5" id="KW-0472">Membrane</keyword>
<dbReference type="STRING" id="1121001.SAMN02745857_02549"/>
<dbReference type="EC" id="2.4.99.12" evidence="3 11"/>
<dbReference type="RefSeq" id="WP_084091183.1">
    <property type="nucleotide sequence ID" value="NZ_FWXD01000014.1"/>
</dbReference>
<evidence type="ECO:0000256" key="9">
    <source>
        <dbReference type="PIRSR" id="PIRSR639901-1"/>
    </source>
</evidence>
<dbReference type="Pfam" id="PF04413">
    <property type="entry name" value="Glycos_transf_N"/>
    <property type="match status" value="1"/>
</dbReference>
<keyword evidence="5" id="KW-0997">Cell inner membrane</keyword>
<keyword evidence="11" id="KW-0448">Lipopolysaccharide biosynthesis</keyword>
<dbReference type="GO" id="GO:0009244">
    <property type="term" value="P:lipopolysaccharide core region biosynthetic process"/>
    <property type="evidence" value="ECO:0007669"/>
    <property type="project" value="UniProtKB-UniRule"/>
</dbReference>
<evidence type="ECO:0000256" key="10">
    <source>
        <dbReference type="PIRSR" id="PIRSR639901-2"/>
    </source>
</evidence>
<evidence type="ECO:0000313" key="15">
    <source>
        <dbReference type="Proteomes" id="UP000192761"/>
    </source>
</evidence>
<feature type="site" description="Transition state stabilizer" evidence="10">
    <location>
        <position position="208"/>
    </location>
</feature>
<dbReference type="GO" id="GO:0005886">
    <property type="term" value="C:plasma membrane"/>
    <property type="evidence" value="ECO:0007669"/>
    <property type="project" value="UniProtKB-SubCell"/>
</dbReference>
<protein>
    <recommendedName>
        <fullName evidence="4 11">3-deoxy-D-manno-octulosonic acid transferase</fullName>
        <shortName evidence="11">Kdo transferase</shortName>
        <ecNumber evidence="3 11">2.4.99.12</ecNumber>
    </recommendedName>
    <alternativeName>
        <fullName evidence="7 11">Lipid IV(A) 3-deoxy-D-manno-octulosonic acid transferase</fullName>
    </alternativeName>
</protein>
<dbReference type="AlphaFoldDB" id="A0A1W1XSU7"/>
<evidence type="ECO:0000256" key="11">
    <source>
        <dbReference type="RuleBase" id="RU365103"/>
    </source>
</evidence>
<gene>
    <name evidence="14" type="ORF">SAMN02745857_02549</name>
</gene>
<evidence type="ECO:0000313" key="14">
    <source>
        <dbReference type="EMBL" id="SMC26608.1"/>
    </source>
</evidence>
<dbReference type="PANTHER" id="PTHR42755:SF1">
    <property type="entry name" value="3-DEOXY-D-MANNO-OCTULOSONIC ACID TRANSFERASE, MITOCHONDRIAL-RELATED"/>
    <property type="match status" value="1"/>
</dbReference>
<evidence type="ECO:0000256" key="8">
    <source>
        <dbReference type="ARBA" id="ARBA00049183"/>
    </source>
</evidence>
<keyword evidence="6 11" id="KW-0808">Transferase</keyword>
<feature type="site" description="Transition state stabilizer" evidence="10">
    <location>
        <position position="132"/>
    </location>
</feature>